<gene>
    <name evidence="3" type="ORF">CEUSTIGMA_g9583.t1</name>
</gene>
<feature type="domain" description="RING-type" evidence="2">
    <location>
        <begin position="4"/>
        <end position="56"/>
    </location>
</feature>
<evidence type="ECO:0000313" key="3">
    <source>
        <dbReference type="EMBL" id="GAX82155.1"/>
    </source>
</evidence>
<keyword evidence="1" id="KW-0862">Zinc</keyword>
<reference evidence="3 4" key="1">
    <citation type="submission" date="2017-08" db="EMBL/GenBank/DDBJ databases">
        <title>Acidophilic green algal genome provides insights into adaptation to an acidic environment.</title>
        <authorList>
            <person name="Hirooka S."/>
            <person name="Hirose Y."/>
            <person name="Kanesaki Y."/>
            <person name="Higuchi S."/>
            <person name="Fujiwara T."/>
            <person name="Onuma R."/>
            <person name="Era A."/>
            <person name="Ohbayashi R."/>
            <person name="Uzuka A."/>
            <person name="Nozaki H."/>
            <person name="Yoshikawa H."/>
            <person name="Miyagishima S.Y."/>
        </authorList>
    </citation>
    <scope>NUCLEOTIDE SEQUENCE [LARGE SCALE GENOMIC DNA]</scope>
    <source>
        <strain evidence="3 4">NIES-2499</strain>
    </source>
</reference>
<evidence type="ECO:0000259" key="2">
    <source>
        <dbReference type="PROSITE" id="PS50089"/>
    </source>
</evidence>
<dbReference type="SUPFAM" id="SSF57850">
    <property type="entry name" value="RING/U-box"/>
    <property type="match status" value="1"/>
</dbReference>
<dbReference type="PROSITE" id="PS50089">
    <property type="entry name" value="ZF_RING_2"/>
    <property type="match status" value="1"/>
</dbReference>
<organism evidence="3 4">
    <name type="scientific">Chlamydomonas eustigma</name>
    <dbReference type="NCBI Taxonomy" id="1157962"/>
    <lineage>
        <taxon>Eukaryota</taxon>
        <taxon>Viridiplantae</taxon>
        <taxon>Chlorophyta</taxon>
        <taxon>core chlorophytes</taxon>
        <taxon>Chlorophyceae</taxon>
        <taxon>CS clade</taxon>
        <taxon>Chlamydomonadales</taxon>
        <taxon>Chlamydomonadaceae</taxon>
        <taxon>Chlamydomonas</taxon>
    </lineage>
</organism>
<proteinExistence type="predicted"/>
<dbReference type="SMART" id="SM00184">
    <property type="entry name" value="RING"/>
    <property type="match status" value="1"/>
</dbReference>
<dbReference type="Gene3D" id="3.30.40.10">
    <property type="entry name" value="Zinc/RING finger domain, C3HC4 (zinc finger)"/>
    <property type="match status" value="1"/>
</dbReference>
<dbReference type="EMBL" id="BEGY01000076">
    <property type="protein sequence ID" value="GAX82155.1"/>
    <property type="molecule type" value="Genomic_DNA"/>
</dbReference>
<dbReference type="OrthoDB" id="21204at2759"/>
<dbReference type="InterPro" id="IPR013083">
    <property type="entry name" value="Znf_RING/FYVE/PHD"/>
</dbReference>
<sequence>MFECPICLNEVSIEDESFLLPQCYHCFHYLCILRWTEAQQKHPSPGYLQYLCPLCKRPYTTIIHSCVNKSFKCHNVEGSHVDSELMPLQSLLHLTAEQQRRRSVYMRLQESEKGGLQIQHAGLVSGSTAAARKQLELGISRSRPPPRKPTDPMAKEWMRRDLQAILMQQDVELVLQHAWGTLQAAASNHHRMNVMPGSSASIQAAVSNHHRMNVMPGSSASIQAAVSSQKNSKSAAGLQGFRREEGFFLNPIKSSNMKRKRPSLVLASDSVGRSTGRSTWEVLADAMVMFLNEDSLHFVNELQSFLSTGLSIEAYDARFHEMCHPQEQGQGTSENIEANEEDIVELQASWREVCIDDKTCKRTCQETCLHSSAANRDPLRVTFKDERIELADSSDAEDAEQVSQILAINTIHSFGLVSEDNT</sequence>
<dbReference type="PANTHER" id="PTHR47692">
    <property type="entry name" value="RING/U-BOX SUPERFAMILY PROTEIN"/>
    <property type="match status" value="1"/>
</dbReference>
<dbReference type="InterPro" id="IPR001841">
    <property type="entry name" value="Znf_RING"/>
</dbReference>
<keyword evidence="1" id="KW-0479">Metal-binding</keyword>
<dbReference type="PANTHER" id="PTHR47692:SF2">
    <property type="entry name" value="ZINC FINGER RING-TYPE DOMAIN CONTAINING PROTEIN"/>
    <property type="match status" value="1"/>
</dbReference>
<dbReference type="Pfam" id="PF13639">
    <property type="entry name" value="zf-RING_2"/>
    <property type="match status" value="1"/>
</dbReference>
<evidence type="ECO:0000256" key="1">
    <source>
        <dbReference type="PROSITE-ProRule" id="PRU00175"/>
    </source>
</evidence>
<evidence type="ECO:0000313" key="4">
    <source>
        <dbReference type="Proteomes" id="UP000232323"/>
    </source>
</evidence>
<dbReference type="AlphaFoldDB" id="A0A250XGF0"/>
<dbReference type="GO" id="GO:0008270">
    <property type="term" value="F:zinc ion binding"/>
    <property type="evidence" value="ECO:0007669"/>
    <property type="project" value="UniProtKB-KW"/>
</dbReference>
<comment type="caution">
    <text evidence="3">The sequence shown here is derived from an EMBL/GenBank/DDBJ whole genome shotgun (WGS) entry which is preliminary data.</text>
</comment>
<name>A0A250XGF0_9CHLO</name>
<dbReference type="Proteomes" id="UP000232323">
    <property type="component" value="Unassembled WGS sequence"/>
</dbReference>
<accession>A0A250XGF0</accession>
<dbReference type="STRING" id="1157962.A0A250XGF0"/>
<keyword evidence="1" id="KW-0863">Zinc-finger</keyword>
<keyword evidence="4" id="KW-1185">Reference proteome</keyword>
<protein>
    <recommendedName>
        <fullName evidence="2">RING-type domain-containing protein</fullName>
    </recommendedName>
</protein>